<reference evidence="3 5" key="2">
    <citation type="journal article" date="2020" name="Extremophiles">
        <title>Genomic analysis of Caldalkalibacillus thermarum TA2.A1 reveals aerobic alkaliphilic metabolism and evolutionary hallmarks linking alkaliphilic bacteria and plant life.</title>
        <authorList>
            <person name="de Jong S.I."/>
            <person name="van den Broek M.A."/>
            <person name="Merkel A.Y."/>
            <person name="de la Torre Cortes P."/>
            <person name="Kalamorz F."/>
            <person name="Cook G.M."/>
            <person name="van Loosdrecht M.C.M."/>
            <person name="McMillan D.G.G."/>
        </authorList>
    </citation>
    <scope>NUCLEOTIDE SEQUENCE [LARGE SCALE GENOMIC DNA]</scope>
    <source>
        <strain evidence="3 5">TA2.A1</strain>
    </source>
</reference>
<evidence type="ECO:0000313" key="2">
    <source>
        <dbReference type="EMBL" id="EGL82255.1"/>
    </source>
</evidence>
<dbReference type="EMBL" id="CP082237">
    <property type="protein sequence ID" value="QZT35391.1"/>
    <property type="molecule type" value="Genomic_DNA"/>
</dbReference>
<gene>
    <name evidence="2" type="ORF">CathTA2_2278</name>
    <name evidence="3" type="ORF">HUR95_10075</name>
</gene>
<accession>F5L8X3</accession>
<keyword evidence="1" id="KW-0812">Transmembrane</keyword>
<evidence type="ECO:0000313" key="4">
    <source>
        <dbReference type="Proteomes" id="UP000010716"/>
    </source>
</evidence>
<dbReference type="eggNOG" id="COG4347">
    <property type="taxonomic scope" value="Bacteria"/>
</dbReference>
<dbReference type="Proteomes" id="UP000010716">
    <property type="component" value="Unassembled WGS sequence"/>
</dbReference>
<keyword evidence="1" id="KW-0472">Membrane</keyword>
<dbReference type="OrthoDB" id="152213at2"/>
<dbReference type="PANTHER" id="PTHR40042:SF1">
    <property type="entry name" value="DUF1405 DOMAIN-CONTAINING PROTEIN"/>
    <property type="match status" value="1"/>
</dbReference>
<dbReference type="InterPro" id="IPR009845">
    <property type="entry name" value="DUF1405"/>
</dbReference>
<sequence>MIKLTYTWMISWLGRRSTLWTLLVINSLGTLYGYYWYKNQLAVTDWYLLPFVPDSPTASLFFCFVLVAFILGKRWPFVEAFAAVTLVKYGVWATVMIIWTGLLGGELTWEHYMLIFSHIGMAVEALLFIPYFSFRLPHLLLVGIWTLTNDVFDYTLGIFPWLNYRLHPYLSEIYAFTVCLSLISLALFYLLVVRKKQV</sequence>
<feature type="transmembrane region" description="Helical" evidence="1">
    <location>
        <begin position="57"/>
        <end position="73"/>
    </location>
</feature>
<organism evidence="2 4">
    <name type="scientific">Caldalkalibacillus thermarum (strain TA2.A1)</name>
    <dbReference type="NCBI Taxonomy" id="986075"/>
    <lineage>
        <taxon>Bacteria</taxon>
        <taxon>Bacillati</taxon>
        <taxon>Bacillota</taxon>
        <taxon>Bacilli</taxon>
        <taxon>Bacillales</taxon>
        <taxon>Bacillaceae</taxon>
        <taxon>Caldalkalibacillus</taxon>
    </lineage>
</organism>
<feature type="transmembrane region" description="Helical" evidence="1">
    <location>
        <begin position="173"/>
        <end position="192"/>
    </location>
</feature>
<dbReference type="KEGG" id="cthu:HUR95_10075"/>
<dbReference type="PANTHER" id="PTHR40042">
    <property type="entry name" value="HYPOTHETICAL MEMBRANE SPANNING PROTEIN"/>
    <property type="match status" value="1"/>
</dbReference>
<feature type="transmembrane region" description="Helical" evidence="1">
    <location>
        <begin position="139"/>
        <end position="161"/>
    </location>
</feature>
<keyword evidence="1" id="KW-1133">Transmembrane helix</keyword>
<reference evidence="3" key="3">
    <citation type="submission" date="2021-08" db="EMBL/GenBank/DDBJ databases">
        <authorList>
            <person name="de Jong S."/>
            <person name="van den Broek M."/>
            <person name="Merkel A."/>
            <person name="de la Torre Cortes P."/>
            <person name="Kalamorz F."/>
            <person name="Cook G."/>
            <person name="van Loosdrecht M."/>
            <person name="McMillan D."/>
        </authorList>
    </citation>
    <scope>NUCLEOTIDE SEQUENCE</scope>
    <source>
        <strain evidence="3">TA2.A1</strain>
    </source>
</reference>
<feature type="transmembrane region" description="Helical" evidence="1">
    <location>
        <begin position="20"/>
        <end position="37"/>
    </location>
</feature>
<reference evidence="2 4" key="1">
    <citation type="journal article" date="2011" name="J. Bacteriol.">
        <title>Draft genome sequence of the thermoalkaliphilic Caldalkalibacillus thermarum strain TA2.A1.</title>
        <authorList>
            <person name="Kalamorz F."/>
            <person name="Keis S."/>
            <person name="McMillan D.G."/>
            <person name="Olsson K."/>
            <person name="Stanton J.A."/>
            <person name="Stockwell P."/>
            <person name="Black M.A."/>
            <person name="Klingeman D.M."/>
            <person name="Land M.L."/>
            <person name="Han C.S."/>
            <person name="Martin S.L."/>
            <person name="Becher S.A."/>
            <person name="Peddie C.J."/>
            <person name="Morgan H.W."/>
            <person name="Matthies D."/>
            <person name="Preiss L."/>
            <person name="Meier T."/>
            <person name="Brown S.D."/>
            <person name="Cook G.M."/>
        </authorList>
    </citation>
    <scope>NUCLEOTIDE SEQUENCE [LARGE SCALE GENOMIC DNA]</scope>
    <source>
        <strain evidence="2 4">TA2.A1</strain>
    </source>
</reference>
<dbReference type="Pfam" id="PF07187">
    <property type="entry name" value="DUF1405"/>
    <property type="match status" value="1"/>
</dbReference>
<feature type="transmembrane region" description="Helical" evidence="1">
    <location>
        <begin position="111"/>
        <end position="132"/>
    </location>
</feature>
<evidence type="ECO:0000256" key="1">
    <source>
        <dbReference type="SAM" id="Phobius"/>
    </source>
</evidence>
<dbReference type="AlphaFoldDB" id="F5L8X3"/>
<protein>
    <submittedName>
        <fullName evidence="3">DUF1405 domain-containing protein</fullName>
    </submittedName>
</protein>
<keyword evidence="5" id="KW-1185">Reference proteome</keyword>
<evidence type="ECO:0000313" key="3">
    <source>
        <dbReference type="EMBL" id="QZT35391.1"/>
    </source>
</evidence>
<name>F5L8X3_CALTT</name>
<dbReference type="EMBL" id="AFCE01000153">
    <property type="protein sequence ID" value="EGL82255.1"/>
    <property type="molecule type" value="Genomic_DNA"/>
</dbReference>
<feature type="transmembrane region" description="Helical" evidence="1">
    <location>
        <begin position="80"/>
        <end position="99"/>
    </location>
</feature>
<dbReference type="Proteomes" id="UP000825179">
    <property type="component" value="Chromosome"/>
</dbReference>
<evidence type="ECO:0000313" key="5">
    <source>
        <dbReference type="Proteomes" id="UP000825179"/>
    </source>
</evidence>
<dbReference type="RefSeq" id="WP_007505601.1">
    <property type="nucleotide sequence ID" value="NZ_AFCE01000153.1"/>
</dbReference>
<proteinExistence type="predicted"/>